<feature type="domain" description="Protein kinase" evidence="12">
    <location>
        <begin position="58"/>
        <end position="269"/>
    </location>
</feature>
<reference evidence="13" key="1">
    <citation type="journal article" date="2020" name="mSystems">
        <title>Genome- and Community-Level Interaction Insights into Carbon Utilization and Element Cycling Functions of Hydrothermarchaeota in Hydrothermal Sediment.</title>
        <authorList>
            <person name="Zhou Z."/>
            <person name="Liu Y."/>
            <person name="Xu W."/>
            <person name="Pan J."/>
            <person name="Luo Z.H."/>
            <person name="Li M."/>
        </authorList>
    </citation>
    <scope>NUCLEOTIDE SEQUENCE [LARGE SCALE GENOMIC DNA]</scope>
    <source>
        <strain evidence="13">SpSt-1084</strain>
    </source>
</reference>
<dbReference type="InterPro" id="IPR018934">
    <property type="entry name" value="RIO_dom"/>
</dbReference>
<evidence type="ECO:0000256" key="7">
    <source>
        <dbReference type="ARBA" id="ARBA00022777"/>
    </source>
</evidence>
<evidence type="ECO:0000256" key="9">
    <source>
        <dbReference type="ARBA" id="ARBA00022842"/>
    </source>
</evidence>
<keyword evidence="4" id="KW-0808">Transferase</keyword>
<dbReference type="PROSITE" id="PS00109">
    <property type="entry name" value="PROTEIN_KINASE_TYR"/>
    <property type="match status" value="1"/>
</dbReference>
<dbReference type="PANTHER" id="PTHR45723">
    <property type="entry name" value="SERINE/THREONINE-PROTEIN KINASE RIO1"/>
    <property type="match status" value="1"/>
</dbReference>
<dbReference type="InterPro" id="IPR000687">
    <property type="entry name" value="RIO_kinase"/>
</dbReference>
<evidence type="ECO:0000313" key="13">
    <source>
        <dbReference type="EMBL" id="HHR40670.1"/>
    </source>
</evidence>
<dbReference type="Pfam" id="PF01163">
    <property type="entry name" value="RIO1"/>
    <property type="match status" value="1"/>
</dbReference>
<dbReference type="SUPFAM" id="SSF56112">
    <property type="entry name" value="Protein kinase-like (PK-like)"/>
    <property type="match status" value="1"/>
</dbReference>
<name>A0A7C5U464_CALS0</name>
<organism evidence="13">
    <name type="scientific">Caldiarchaeum subterraneum</name>
    <dbReference type="NCBI Taxonomy" id="311458"/>
    <lineage>
        <taxon>Archaea</taxon>
        <taxon>Nitrososphaerota</taxon>
        <taxon>Candidatus Caldarchaeales</taxon>
        <taxon>Candidatus Caldarchaeaceae</taxon>
        <taxon>Candidatus Caldarchaeum</taxon>
    </lineage>
</organism>
<dbReference type="Gene3D" id="1.10.510.10">
    <property type="entry name" value="Transferase(Phosphotransferase) domain 1"/>
    <property type="match status" value="1"/>
</dbReference>
<evidence type="ECO:0000256" key="6">
    <source>
        <dbReference type="ARBA" id="ARBA00022741"/>
    </source>
</evidence>
<keyword evidence="7 13" id="KW-0418">Kinase</keyword>
<evidence type="ECO:0000256" key="8">
    <source>
        <dbReference type="ARBA" id="ARBA00022840"/>
    </source>
</evidence>
<dbReference type="GO" id="GO:0005524">
    <property type="term" value="F:ATP binding"/>
    <property type="evidence" value="ECO:0007669"/>
    <property type="project" value="UniProtKB-KW"/>
</dbReference>
<evidence type="ECO:0000256" key="4">
    <source>
        <dbReference type="ARBA" id="ARBA00022679"/>
    </source>
</evidence>
<dbReference type="EC" id="2.7.11.1" evidence="2"/>
<keyword evidence="9" id="KW-0460">Magnesium</keyword>
<comment type="catalytic activity">
    <reaction evidence="11">
        <text>L-seryl-[protein] + ATP = O-phospho-L-seryl-[protein] + ADP + H(+)</text>
        <dbReference type="Rhea" id="RHEA:17989"/>
        <dbReference type="Rhea" id="RHEA-COMP:9863"/>
        <dbReference type="Rhea" id="RHEA-COMP:11604"/>
        <dbReference type="ChEBI" id="CHEBI:15378"/>
        <dbReference type="ChEBI" id="CHEBI:29999"/>
        <dbReference type="ChEBI" id="CHEBI:30616"/>
        <dbReference type="ChEBI" id="CHEBI:83421"/>
        <dbReference type="ChEBI" id="CHEBI:456216"/>
        <dbReference type="EC" id="2.7.11.1"/>
    </reaction>
</comment>
<evidence type="ECO:0000256" key="11">
    <source>
        <dbReference type="ARBA" id="ARBA00048679"/>
    </source>
</evidence>
<dbReference type="CDD" id="cd05145">
    <property type="entry name" value="RIO1_like"/>
    <property type="match status" value="1"/>
</dbReference>
<dbReference type="InterPro" id="IPR051272">
    <property type="entry name" value="RIO-type_Ser/Thr_kinase"/>
</dbReference>
<evidence type="ECO:0000256" key="3">
    <source>
        <dbReference type="ARBA" id="ARBA00022527"/>
    </source>
</evidence>
<dbReference type="SMART" id="SM00090">
    <property type="entry name" value="RIO"/>
    <property type="match status" value="1"/>
</dbReference>
<dbReference type="PROSITE" id="PS50011">
    <property type="entry name" value="PROTEIN_KINASE_DOM"/>
    <property type="match status" value="1"/>
</dbReference>
<keyword evidence="3" id="KW-0723">Serine/threonine-protein kinase</keyword>
<evidence type="ECO:0000256" key="5">
    <source>
        <dbReference type="ARBA" id="ARBA00022723"/>
    </source>
</evidence>
<dbReference type="InterPro" id="IPR000719">
    <property type="entry name" value="Prot_kinase_dom"/>
</dbReference>
<evidence type="ECO:0000259" key="12">
    <source>
        <dbReference type="PROSITE" id="PS50011"/>
    </source>
</evidence>
<proteinExistence type="inferred from homology"/>
<dbReference type="InterPro" id="IPR008266">
    <property type="entry name" value="Tyr_kinase_AS"/>
</dbReference>
<evidence type="ECO:0000256" key="1">
    <source>
        <dbReference type="ARBA" id="ARBA00009196"/>
    </source>
</evidence>
<dbReference type="GO" id="GO:0046872">
    <property type="term" value="F:metal ion binding"/>
    <property type="evidence" value="ECO:0007669"/>
    <property type="project" value="UniProtKB-KW"/>
</dbReference>
<sequence length="269" mass="31008">MKGGVEDLEKKLQQKEYRKERQQRYLIKRSELDESLEEVFDQKTLLSLYDLLNTGKLRQVMGVISAGKESRIYHGISGDGVEAAVKIYLVSSAEFKRNRLQYVVDDPRFKSIPGDFRKFIYLWSRREYANLVEAFEAGVAVPKPLAQKENILVMQFLGEKGMRYPLLVEESFEYDELENILRHVVENLRKLYHGAELVHGDLSEYNIIVAKDLKAYIIDLAQAVKTSHPLARQLLEKGTSTLCNFFNKHGLKCEPDYILQEIVGKGDCK</sequence>
<dbReference type="PROSITE" id="PS01245">
    <property type="entry name" value="RIO1"/>
    <property type="match status" value="1"/>
</dbReference>
<dbReference type="AlphaFoldDB" id="A0A7C5U464"/>
<protein>
    <recommendedName>
        <fullName evidence="2">non-specific serine/threonine protein kinase</fullName>
        <ecNumber evidence="2">2.7.11.1</ecNumber>
    </recommendedName>
</protein>
<keyword evidence="5" id="KW-0479">Metal-binding</keyword>
<comment type="catalytic activity">
    <reaction evidence="10">
        <text>L-threonyl-[protein] + ATP = O-phospho-L-threonyl-[protein] + ADP + H(+)</text>
        <dbReference type="Rhea" id="RHEA:46608"/>
        <dbReference type="Rhea" id="RHEA-COMP:11060"/>
        <dbReference type="Rhea" id="RHEA-COMP:11605"/>
        <dbReference type="ChEBI" id="CHEBI:15378"/>
        <dbReference type="ChEBI" id="CHEBI:30013"/>
        <dbReference type="ChEBI" id="CHEBI:30616"/>
        <dbReference type="ChEBI" id="CHEBI:61977"/>
        <dbReference type="ChEBI" id="CHEBI:456216"/>
        <dbReference type="EC" id="2.7.11.1"/>
    </reaction>
</comment>
<dbReference type="Gene3D" id="3.30.200.20">
    <property type="entry name" value="Phosphorylase Kinase, domain 1"/>
    <property type="match status" value="1"/>
</dbReference>
<dbReference type="InterPro" id="IPR018935">
    <property type="entry name" value="RIO_kinase_CS"/>
</dbReference>
<comment type="caution">
    <text evidence="13">The sequence shown here is derived from an EMBL/GenBank/DDBJ whole genome shotgun (WGS) entry which is preliminary data.</text>
</comment>
<dbReference type="EMBL" id="DRXS01000133">
    <property type="protein sequence ID" value="HHR40670.1"/>
    <property type="molecule type" value="Genomic_DNA"/>
</dbReference>
<dbReference type="GO" id="GO:0004674">
    <property type="term" value="F:protein serine/threonine kinase activity"/>
    <property type="evidence" value="ECO:0007669"/>
    <property type="project" value="UniProtKB-KW"/>
</dbReference>
<comment type="similarity">
    <text evidence="1">Belongs to the protein kinase superfamily. RIO-type Ser/Thr kinase family.</text>
</comment>
<evidence type="ECO:0000256" key="10">
    <source>
        <dbReference type="ARBA" id="ARBA00047899"/>
    </source>
</evidence>
<evidence type="ECO:0000256" key="2">
    <source>
        <dbReference type="ARBA" id="ARBA00012513"/>
    </source>
</evidence>
<accession>A0A7C5U464</accession>
<gene>
    <name evidence="13" type="ORF">ENM42_02450</name>
</gene>
<keyword evidence="8" id="KW-0067">ATP-binding</keyword>
<dbReference type="InterPro" id="IPR011009">
    <property type="entry name" value="Kinase-like_dom_sf"/>
</dbReference>
<keyword evidence="6" id="KW-0547">Nucleotide-binding</keyword>